<gene>
    <name evidence="1" type="ORF">B0H63DRAFT_502279</name>
</gene>
<reference evidence="1" key="2">
    <citation type="submission" date="2023-06" db="EMBL/GenBank/DDBJ databases">
        <authorList>
            <consortium name="Lawrence Berkeley National Laboratory"/>
            <person name="Haridas S."/>
            <person name="Hensen N."/>
            <person name="Bonometti L."/>
            <person name="Westerberg I."/>
            <person name="Brannstrom I.O."/>
            <person name="Guillou S."/>
            <person name="Cros-Aarteil S."/>
            <person name="Calhoun S."/>
            <person name="Kuo A."/>
            <person name="Mondo S."/>
            <person name="Pangilinan J."/>
            <person name="Riley R."/>
            <person name="LaButti K."/>
            <person name="Andreopoulos B."/>
            <person name="Lipzen A."/>
            <person name="Chen C."/>
            <person name="Yanf M."/>
            <person name="Daum C."/>
            <person name="Ng V."/>
            <person name="Clum A."/>
            <person name="Steindorff A."/>
            <person name="Ohm R."/>
            <person name="Martin F."/>
            <person name="Silar P."/>
            <person name="Natvig D."/>
            <person name="Lalanne C."/>
            <person name="Gautier V."/>
            <person name="Ament-velasquez S.L."/>
            <person name="Kruys A."/>
            <person name="Hutchinson M.I."/>
            <person name="Powell A.J."/>
            <person name="Barry K."/>
            <person name="Miller A.N."/>
            <person name="Grigoriev I.V."/>
            <person name="Debuchy R."/>
            <person name="Gladieux P."/>
            <person name="Thoren M.H."/>
            <person name="Johannesson H."/>
        </authorList>
    </citation>
    <scope>NUCLEOTIDE SEQUENCE</scope>
    <source>
        <strain evidence="1">CBS 232.78</strain>
    </source>
</reference>
<keyword evidence="2" id="KW-1185">Reference proteome</keyword>
<name>A0AAE0KJA4_9PEZI</name>
<proteinExistence type="predicted"/>
<reference evidence="1" key="1">
    <citation type="journal article" date="2023" name="Mol. Phylogenet. Evol.">
        <title>Genome-scale phylogeny and comparative genomics of the fungal order Sordariales.</title>
        <authorList>
            <person name="Hensen N."/>
            <person name="Bonometti L."/>
            <person name="Westerberg I."/>
            <person name="Brannstrom I.O."/>
            <person name="Guillou S."/>
            <person name="Cros-Aarteil S."/>
            <person name="Calhoun S."/>
            <person name="Haridas S."/>
            <person name="Kuo A."/>
            <person name="Mondo S."/>
            <person name="Pangilinan J."/>
            <person name="Riley R."/>
            <person name="LaButti K."/>
            <person name="Andreopoulos B."/>
            <person name="Lipzen A."/>
            <person name="Chen C."/>
            <person name="Yan M."/>
            <person name="Daum C."/>
            <person name="Ng V."/>
            <person name="Clum A."/>
            <person name="Steindorff A."/>
            <person name="Ohm R.A."/>
            <person name="Martin F."/>
            <person name="Silar P."/>
            <person name="Natvig D.O."/>
            <person name="Lalanne C."/>
            <person name="Gautier V."/>
            <person name="Ament-Velasquez S.L."/>
            <person name="Kruys A."/>
            <person name="Hutchinson M.I."/>
            <person name="Powell A.J."/>
            <person name="Barry K."/>
            <person name="Miller A.N."/>
            <person name="Grigoriev I.V."/>
            <person name="Debuchy R."/>
            <person name="Gladieux P."/>
            <person name="Hiltunen Thoren M."/>
            <person name="Johannesson H."/>
        </authorList>
    </citation>
    <scope>NUCLEOTIDE SEQUENCE</scope>
    <source>
        <strain evidence="1">CBS 232.78</strain>
    </source>
</reference>
<evidence type="ECO:0000313" key="1">
    <source>
        <dbReference type="EMBL" id="KAK3377538.1"/>
    </source>
</evidence>
<protein>
    <submittedName>
        <fullName evidence="1">Uncharacterized protein</fullName>
    </submittedName>
</protein>
<dbReference type="Proteomes" id="UP001285441">
    <property type="component" value="Unassembled WGS sequence"/>
</dbReference>
<dbReference type="EMBL" id="JAULSW010000006">
    <property type="protein sequence ID" value="KAK3377538.1"/>
    <property type="molecule type" value="Genomic_DNA"/>
</dbReference>
<organism evidence="1 2">
    <name type="scientific">Podospora didyma</name>
    <dbReference type="NCBI Taxonomy" id="330526"/>
    <lineage>
        <taxon>Eukaryota</taxon>
        <taxon>Fungi</taxon>
        <taxon>Dikarya</taxon>
        <taxon>Ascomycota</taxon>
        <taxon>Pezizomycotina</taxon>
        <taxon>Sordariomycetes</taxon>
        <taxon>Sordariomycetidae</taxon>
        <taxon>Sordariales</taxon>
        <taxon>Podosporaceae</taxon>
        <taxon>Podospora</taxon>
    </lineage>
</organism>
<dbReference type="AlphaFoldDB" id="A0AAE0KJA4"/>
<evidence type="ECO:0000313" key="2">
    <source>
        <dbReference type="Proteomes" id="UP001285441"/>
    </source>
</evidence>
<accession>A0AAE0KJA4</accession>
<comment type="caution">
    <text evidence="1">The sequence shown here is derived from an EMBL/GenBank/DDBJ whole genome shotgun (WGS) entry which is preliminary data.</text>
</comment>
<sequence>MSTPDSDPTAEVRKLSIDSLDADHRDAILQAISNILSTEIAEATYAEVVDGLPTANTINEIYLLMGPASPGSRAFKTRLIEIVADTSRHKDDGIVSWIPPKYYDSWSRLHPDAGPRPTRFVHEWFTNYPHYPKGVADMVGYWAEARILGGVVTFDRQSPESDDVYLHPDRNEVTYRICLLLDSPKQDLLNFLLSKSLDSTAPIPIPIRPGRENDQRVDPEEPIALTGIYRDIWERTRRPKECGDARVVVRWVGFAA</sequence>